<keyword evidence="3" id="KW-1185">Reference proteome</keyword>
<evidence type="ECO:0000313" key="3">
    <source>
        <dbReference type="Proteomes" id="UP000219914"/>
    </source>
</evidence>
<dbReference type="RefSeq" id="WP_097532790.1">
    <property type="nucleotide sequence ID" value="NZ_JAVLSD010000019.1"/>
</dbReference>
<evidence type="ECO:0000313" key="1">
    <source>
        <dbReference type="EMBL" id="MDR9771618.1"/>
    </source>
</evidence>
<proteinExistence type="predicted"/>
<reference evidence="1" key="2">
    <citation type="submission" date="2023-04" db="EMBL/GenBank/DDBJ databases">
        <title>Genomic characterization of faba bean (Vicia faba) microsymbionts in Mexican soils.</title>
        <authorList>
            <person name="Rivera Orduna F.N."/>
            <person name="Guevara-Luna J."/>
            <person name="Yan J."/>
            <person name="Arroyo-Herrera I."/>
            <person name="Li Y."/>
            <person name="Vasquez-Murrieta M.S."/>
            <person name="Wang E.T."/>
        </authorList>
    </citation>
    <scope>NUCLEOTIDE SEQUENCE</scope>
    <source>
        <strain evidence="1">CH26</strain>
    </source>
</reference>
<dbReference type="Proteomes" id="UP000219914">
    <property type="component" value="Unassembled WGS sequence"/>
</dbReference>
<comment type="caution">
    <text evidence="1">The sequence shown here is derived from an EMBL/GenBank/DDBJ whole genome shotgun (WGS) entry which is preliminary data.</text>
</comment>
<organism evidence="1 4">
    <name type="scientific">Rhizobium hidalgonense</name>
    <dbReference type="NCBI Taxonomy" id="1538159"/>
    <lineage>
        <taxon>Bacteria</taxon>
        <taxon>Pseudomonadati</taxon>
        <taxon>Pseudomonadota</taxon>
        <taxon>Alphaproteobacteria</taxon>
        <taxon>Hyphomicrobiales</taxon>
        <taxon>Rhizobiaceae</taxon>
        <taxon>Rhizobium/Agrobacterium group</taxon>
        <taxon>Rhizobium</taxon>
    </lineage>
</organism>
<dbReference type="Proteomes" id="UP001268610">
    <property type="component" value="Unassembled WGS sequence"/>
</dbReference>
<evidence type="ECO:0000313" key="4">
    <source>
        <dbReference type="Proteomes" id="UP001268610"/>
    </source>
</evidence>
<gene>
    <name evidence="2" type="ORF">CO674_01950</name>
    <name evidence="1" type="ORF">RJJ65_02890</name>
</gene>
<dbReference type="EMBL" id="NWSY01000001">
    <property type="protein sequence ID" value="PDT25586.1"/>
    <property type="molecule type" value="Genomic_DNA"/>
</dbReference>
<evidence type="ECO:0000313" key="2">
    <source>
        <dbReference type="EMBL" id="PDT25586.1"/>
    </source>
</evidence>
<name>A0A2A6KL30_9HYPH</name>
<dbReference type="AlphaFoldDB" id="A0A2A6KL30"/>
<protein>
    <submittedName>
        <fullName evidence="1">Uncharacterized protein</fullName>
    </submittedName>
</protein>
<sequence length="59" mass="6209">MVQLLRQLGKKPVAVGIHLDEIDGNGDGVAPFDAVDVELPLAAPLADGIGDDRYVIIVE</sequence>
<accession>A0A2A6KL30</accession>
<dbReference type="EMBL" id="JAVLSF010000001">
    <property type="protein sequence ID" value="MDR9771618.1"/>
    <property type="molecule type" value="Genomic_DNA"/>
</dbReference>
<reference evidence="2 3" key="1">
    <citation type="submission" date="2017-09" db="EMBL/GenBank/DDBJ databases">
        <title>Comparative genomics of rhizobia isolated from Phaseolus vulgaris in China.</title>
        <authorList>
            <person name="Tong W."/>
        </authorList>
    </citation>
    <scope>NUCLEOTIDE SEQUENCE [LARGE SCALE GENOMIC DNA]</scope>
    <source>
        <strain evidence="2 3">FH14</strain>
    </source>
</reference>